<evidence type="ECO:0000313" key="5">
    <source>
        <dbReference type="Proteomes" id="UP001223743"/>
    </source>
</evidence>
<evidence type="ECO:0000313" key="4">
    <source>
        <dbReference type="EMBL" id="MDQ0517183.1"/>
    </source>
</evidence>
<dbReference type="Proteomes" id="UP001223743">
    <property type="component" value="Unassembled WGS sequence"/>
</dbReference>
<feature type="region of interest" description="Disordered" evidence="2">
    <location>
        <begin position="72"/>
        <end position="132"/>
    </location>
</feature>
<dbReference type="RefSeq" id="WP_266278645.1">
    <property type="nucleotide sequence ID" value="NZ_JAPKNF010000001.1"/>
</dbReference>
<dbReference type="Pfam" id="PF01479">
    <property type="entry name" value="S4"/>
    <property type="match status" value="1"/>
</dbReference>
<comment type="caution">
    <text evidence="4">The sequence shown here is derived from an EMBL/GenBank/DDBJ whole genome shotgun (WGS) entry which is preliminary data.</text>
</comment>
<keyword evidence="4" id="KW-0346">Stress response</keyword>
<dbReference type="PROSITE" id="PS50889">
    <property type="entry name" value="S4"/>
    <property type="match status" value="1"/>
</dbReference>
<name>A0ABU0M8U6_9HYPH</name>
<gene>
    <name evidence="4" type="ORF">QO015_002796</name>
</gene>
<keyword evidence="1" id="KW-0694">RNA-binding</keyword>
<dbReference type="InterPro" id="IPR002942">
    <property type="entry name" value="S4_RNA-bd"/>
</dbReference>
<accession>A0ABU0M8U6</accession>
<dbReference type="CDD" id="cd00165">
    <property type="entry name" value="S4"/>
    <property type="match status" value="1"/>
</dbReference>
<dbReference type="Gene3D" id="3.10.290.10">
    <property type="entry name" value="RNA-binding S4 domain"/>
    <property type="match status" value="1"/>
</dbReference>
<reference evidence="4 5" key="1">
    <citation type="submission" date="2023-07" db="EMBL/GenBank/DDBJ databases">
        <title>Genomic Encyclopedia of Type Strains, Phase IV (KMG-IV): sequencing the most valuable type-strain genomes for metagenomic binning, comparative biology and taxonomic classification.</title>
        <authorList>
            <person name="Goeker M."/>
        </authorList>
    </citation>
    <scope>NUCLEOTIDE SEQUENCE [LARGE SCALE GENOMIC DNA]</scope>
    <source>
        <strain evidence="4 5">B1-1</strain>
    </source>
</reference>
<evidence type="ECO:0000256" key="2">
    <source>
        <dbReference type="SAM" id="MobiDB-lite"/>
    </source>
</evidence>
<feature type="domain" description="RNA-binding S4" evidence="3">
    <location>
        <begin position="8"/>
        <end position="73"/>
    </location>
</feature>
<dbReference type="EMBL" id="JAUSWJ010000001">
    <property type="protein sequence ID" value="MDQ0517183.1"/>
    <property type="molecule type" value="Genomic_DNA"/>
</dbReference>
<dbReference type="SUPFAM" id="SSF55174">
    <property type="entry name" value="Alpha-L RNA-binding motif"/>
    <property type="match status" value="1"/>
</dbReference>
<organism evidence="4 5">
    <name type="scientific">Kaistia geumhonensis</name>
    <dbReference type="NCBI Taxonomy" id="410839"/>
    <lineage>
        <taxon>Bacteria</taxon>
        <taxon>Pseudomonadati</taxon>
        <taxon>Pseudomonadota</taxon>
        <taxon>Alphaproteobacteria</taxon>
        <taxon>Hyphomicrobiales</taxon>
        <taxon>Kaistiaceae</taxon>
        <taxon>Kaistia</taxon>
    </lineage>
</organism>
<proteinExistence type="predicted"/>
<protein>
    <submittedName>
        <fullName evidence="4">Ribosome-associated heat shock protein Hsp15</fullName>
    </submittedName>
</protein>
<dbReference type="InterPro" id="IPR036986">
    <property type="entry name" value="S4_RNA-bd_sf"/>
</dbReference>
<keyword evidence="5" id="KW-1185">Reference proteome</keyword>
<evidence type="ECO:0000259" key="3">
    <source>
        <dbReference type="SMART" id="SM00363"/>
    </source>
</evidence>
<sequence length="132" mass="14335">MSEAPERQRIDKWLWFARFARTRTLAQKLVAAGSVRVNRERVDSASRLVKPGDVLTVALEHQIRVVRVLSSGERRGPASEAQELYEEVTPPAPVARSGGGPRPTKRDRRALDALHGAGGGFPGMPVADGGED</sequence>
<evidence type="ECO:0000256" key="1">
    <source>
        <dbReference type="PROSITE-ProRule" id="PRU00182"/>
    </source>
</evidence>
<dbReference type="SMART" id="SM00363">
    <property type="entry name" value="S4"/>
    <property type="match status" value="1"/>
</dbReference>